<dbReference type="InterPro" id="IPR036388">
    <property type="entry name" value="WH-like_DNA-bd_sf"/>
</dbReference>
<sequence>MNKMKKRHLQLIRLLNRGHRFTADELSAETGASVRTIQRDMLTLEELGYPIWSVPGTGGGYEMLPNRLLPPLQLREQEAVALYLTLKWMEQIPDVPFGDMRDTLSDWYVNELPHDLETKIARLEKNILWLGNKTVPSAPFTKDVFQAVEQRRNIEVTYMTTKGSRTFTVAPVGMALLDSKWYVYGRSEYGLRQYRIDRIEALRLLDDTFEADDLATLLEVSDERSGVTVRLNITPLGRRLLEDVLPYIAEKNEWDVPEAELPFLSRQLLAAGAEVEVVEPIELREMMREQAERLWNMYE</sequence>
<dbReference type="EMBL" id="CP101462">
    <property type="protein sequence ID" value="UTT43483.1"/>
    <property type="molecule type" value="Genomic_DNA"/>
</dbReference>
<evidence type="ECO:0000313" key="5">
    <source>
        <dbReference type="Proteomes" id="UP001060325"/>
    </source>
</evidence>
<dbReference type="Proteomes" id="UP001060325">
    <property type="component" value="Chromosome"/>
</dbReference>
<reference evidence="4" key="1">
    <citation type="submission" date="2022-07" db="EMBL/GenBank/DDBJ databases">
        <title>Complete genome of CX2.</title>
        <authorList>
            <person name="Cao G."/>
        </authorList>
    </citation>
    <scope>NUCLEOTIDE SEQUENCE</scope>
    <source>
        <strain evidence="4">CX2</strain>
    </source>
</reference>
<dbReference type="InterPro" id="IPR057727">
    <property type="entry name" value="WCX_dom"/>
</dbReference>
<keyword evidence="5" id="KW-1185">Reference proteome</keyword>
<dbReference type="InterPro" id="IPR026881">
    <property type="entry name" value="WYL_dom"/>
</dbReference>
<gene>
    <name evidence="4" type="ORF">NMQ00_02995</name>
</gene>
<feature type="domain" description="Helix-turn-helix type 11" evidence="1">
    <location>
        <begin position="7"/>
        <end position="61"/>
    </location>
</feature>
<dbReference type="RefSeq" id="WP_255177864.1">
    <property type="nucleotide sequence ID" value="NZ_CP101462.1"/>
</dbReference>
<evidence type="ECO:0000259" key="3">
    <source>
        <dbReference type="Pfam" id="PF25583"/>
    </source>
</evidence>
<dbReference type="Gene3D" id="1.10.10.10">
    <property type="entry name" value="Winged helix-like DNA-binding domain superfamily/Winged helix DNA-binding domain"/>
    <property type="match status" value="1"/>
</dbReference>
<dbReference type="Pfam" id="PF25583">
    <property type="entry name" value="WCX"/>
    <property type="match status" value="1"/>
</dbReference>
<evidence type="ECO:0000313" key="4">
    <source>
        <dbReference type="EMBL" id="UTT43483.1"/>
    </source>
</evidence>
<dbReference type="InterPro" id="IPR051534">
    <property type="entry name" value="CBASS_pafABC_assoc_protein"/>
</dbReference>
<proteinExistence type="predicted"/>
<dbReference type="Pfam" id="PF08279">
    <property type="entry name" value="HTH_11"/>
    <property type="match status" value="1"/>
</dbReference>
<evidence type="ECO:0000259" key="1">
    <source>
        <dbReference type="Pfam" id="PF08279"/>
    </source>
</evidence>
<dbReference type="InterPro" id="IPR013196">
    <property type="entry name" value="HTH_11"/>
</dbReference>
<organism evidence="4 5">
    <name type="scientific">Exiguobacterium aurantiacum</name>
    <dbReference type="NCBI Taxonomy" id="33987"/>
    <lineage>
        <taxon>Bacteria</taxon>
        <taxon>Bacillati</taxon>
        <taxon>Bacillota</taxon>
        <taxon>Bacilli</taxon>
        <taxon>Bacillales</taxon>
        <taxon>Bacillales Family XII. Incertae Sedis</taxon>
        <taxon>Exiguobacterium</taxon>
    </lineage>
</organism>
<dbReference type="Pfam" id="PF13280">
    <property type="entry name" value="WYL"/>
    <property type="match status" value="1"/>
</dbReference>
<dbReference type="PROSITE" id="PS52050">
    <property type="entry name" value="WYL"/>
    <property type="match status" value="1"/>
</dbReference>
<feature type="domain" description="WCX" evidence="3">
    <location>
        <begin position="227"/>
        <end position="294"/>
    </location>
</feature>
<feature type="domain" description="WYL" evidence="2">
    <location>
        <begin position="142"/>
        <end position="203"/>
    </location>
</feature>
<dbReference type="SUPFAM" id="SSF46785">
    <property type="entry name" value="Winged helix' DNA-binding domain"/>
    <property type="match status" value="1"/>
</dbReference>
<dbReference type="InterPro" id="IPR036390">
    <property type="entry name" value="WH_DNA-bd_sf"/>
</dbReference>
<protein>
    <submittedName>
        <fullName evidence="4">WYL domain-containing protein</fullName>
    </submittedName>
</protein>
<name>A0ABY5FPF5_9BACL</name>
<dbReference type="PANTHER" id="PTHR34580">
    <property type="match status" value="1"/>
</dbReference>
<dbReference type="PANTHER" id="PTHR34580:SF1">
    <property type="entry name" value="PROTEIN PAFC"/>
    <property type="match status" value="1"/>
</dbReference>
<accession>A0ABY5FPF5</accession>
<evidence type="ECO:0000259" key="2">
    <source>
        <dbReference type="Pfam" id="PF13280"/>
    </source>
</evidence>